<dbReference type="GO" id="GO:0019433">
    <property type="term" value="P:triglyceride catabolic process"/>
    <property type="evidence" value="ECO:0007669"/>
    <property type="project" value="TreeGrafter"/>
</dbReference>
<feature type="signal peptide" evidence="1">
    <location>
        <begin position="1"/>
        <end position="22"/>
    </location>
</feature>
<reference evidence="3 4" key="1">
    <citation type="submission" date="2018-03" db="EMBL/GenBank/DDBJ databases">
        <title>Whole genome sequencing of Histamine producing bacteria.</title>
        <authorList>
            <person name="Butler K."/>
        </authorList>
    </citation>
    <scope>NUCLEOTIDE SEQUENCE [LARGE SCALE GENOMIC DNA]</scope>
    <source>
        <strain evidence="3 4">ATCC 19614</strain>
    </source>
</reference>
<name>A0A2T3LEY3_9GAMM</name>
<dbReference type="GO" id="GO:0005829">
    <property type="term" value="C:cytosol"/>
    <property type="evidence" value="ECO:0007669"/>
    <property type="project" value="TreeGrafter"/>
</dbReference>
<dbReference type="Pfam" id="PF07859">
    <property type="entry name" value="Abhydrolase_3"/>
    <property type="match status" value="1"/>
</dbReference>
<protein>
    <submittedName>
        <fullName evidence="3">Alpha/beta hydrolase</fullName>
    </submittedName>
</protein>
<comment type="caution">
    <text evidence="3">The sequence shown here is derived from an EMBL/GenBank/DDBJ whole genome shotgun (WGS) entry which is preliminary data.</text>
</comment>
<feature type="chain" id="PRO_5015394033" evidence="1">
    <location>
        <begin position="23"/>
        <end position="363"/>
    </location>
</feature>
<dbReference type="InterPro" id="IPR013094">
    <property type="entry name" value="AB_hydrolase_3"/>
</dbReference>
<organism evidence="3 4">
    <name type="scientific">Photobacterium indicum</name>
    <dbReference type="NCBI Taxonomy" id="81447"/>
    <lineage>
        <taxon>Bacteria</taxon>
        <taxon>Pseudomonadati</taxon>
        <taxon>Pseudomonadota</taxon>
        <taxon>Gammaproteobacteria</taxon>
        <taxon>Vibrionales</taxon>
        <taxon>Vibrionaceae</taxon>
        <taxon>Photobacterium</taxon>
    </lineage>
</organism>
<dbReference type="PANTHER" id="PTHR23025">
    <property type="entry name" value="TRIACYLGLYCEROL LIPASE"/>
    <property type="match status" value="1"/>
</dbReference>
<evidence type="ECO:0000256" key="1">
    <source>
        <dbReference type="SAM" id="SignalP"/>
    </source>
</evidence>
<evidence type="ECO:0000259" key="2">
    <source>
        <dbReference type="Pfam" id="PF07859"/>
    </source>
</evidence>
<keyword evidence="3" id="KW-0378">Hydrolase</keyword>
<feature type="domain" description="Alpha/beta hydrolase fold-3" evidence="2">
    <location>
        <begin position="125"/>
        <end position="326"/>
    </location>
</feature>
<dbReference type="Proteomes" id="UP000241803">
    <property type="component" value="Unassembled WGS sequence"/>
</dbReference>
<keyword evidence="1" id="KW-0732">Signal</keyword>
<gene>
    <name evidence="3" type="ORF">C9J47_05180</name>
</gene>
<dbReference type="Gene3D" id="3.40.50.1820">
    <property type="entry name" value="alpha/beta hydrolase"/>
    <property type="match status" value="1"/>
</dbReference>
<dbReference type="EMBL" id="PYOC01000001">
    <property type="protein sequence ID" value="PSV49944.1"/>
    <property type="molecule type" value="Genomic_DNA"/>
</dbReference>
<dbReference type="GO" id="GO:0004771">
    <property type="term" value="F:sterol ester esterase activity"/>
    <property type="evidence" value="ECO:0007669"/>
    <property type="project" value="TreeGrafter"/>
</dbReference>
<dbReference type="PANTHER" id="PTHR23025:SF3">
    <property type="entry name" value="HORMONE-SENSITIVE LIPASE"/>
    <property type="match status" value="1"/>
</dbReference>
<keyword evidence="4" id="KW-1185">Reference proteome</keyword>
<dbReference type="RefSeq" id="WP_107252538.1">
    <property type="nucleotide sequence ID" value="NZ_PYOC01000001.1"/>
</dbReference>
<accession>A0A2T3LEY3</accession>
<dbReference type="InterPro" id="IPR029058">
    <property type="entry name" value="AB_hydrolase_fold"/>
</dbReference>
<proteinExistence type="predicted"/>
<dbReference type="SUPFAM" id="SSF53474">
    <property type="entry name" value="alpha/beta-Hydrolases"/>
    <property type="match status" value="1"/>
</dbReference>
<evidence type="ECO:0000313" key="3">
    <source>
        <dbReference type="EMBL" id="PSV49944.1"/>
    </source>
</evidence>
<dbReference type="GO" id="GO:0004806">
    <property type="term" value="F:triacylglycerol lipase activity"/>
    <property type="evidence" value="ECO:0007669"/>
    <property type="project" value="TreeGrafter"/>
</dbReference>
<evidence type="ECO:0000313" key="4">
    <source>
        <dbReference type="Proteomes" id="UP000241803"/>
    </source>
</evidence>
<sequence>MKKIKLILALIALTPLSILASAQNPLKVNEKSLPIPVHASQTVQHTLTVLPAPLNSESVKAITIPSTDAEWEIHISKFNYPTEVQGRQAAKDLNVKYTVDKIDGVEVYTLTPFKISEKNANNLFLHIHGGAWIYGGGDALLREAAVIAYKLQMLVISVNYRKAPVHPAPAALNDIITVWNALINKRQAGSIMMGGTSAGGNLTTAATLRMKDLGMPMPAALFIGTPAADVLKKPDSRFVNDGIDALLGTWDGLIEASVEQYVGDLDPTSPYLSPIYGDFTGFPPSILVAGTRDLMLSDTVLLHRAIRDAGSHADLHVYEAHSHGFYMLPGKDRTNFYAEMNDFSDAYIERYDELAPTKKYINY</sequence>
<dbReference type="AlphaFoldDB" id="A0A2T3LEY3"/>